<protein>
    <submittedName>
        <fullName evidence="8">1921_t:CDS:1</fullName>
    </submittedName>
</protein>
<evidence type="ECO:0000256" key="6">
    <source>
        <dbReference type="SAM" id="Phobius"/>
    </source>
</evidence>
<keyword evidence="3 6" id="KW-1133">Transmembrane helix</keyword>
<feature type="region of interest" description="Disordered" evidence="5">
    <location>
        <begin position="106"/>
        <end position="152"/>
    </location>
</feature>
<sequence length="274" mass="30582">MASEYSNTNPFVTDDDSGTRGVQQNHLYSPSSQSPPNVNIYGEYQHITFPTPHIPGPYTSPNEQNNVPLYPVDTFKNNKYNINNPPAAYIPENNFDSYSSNAYAGGGLNVPNSSDSSSDEDDNTENITNSVAANPGIEASDPKKLNPLTPEMISKKSTPDGANKIAIIFTYIVSCVSILVSLFFLILYCSRRWFKKNKIQRWLLLIIDLTLGISFGCLMVFLIKGFSCKPGSENGWCDFYNTSIFFNVLCFVLYAISFIWDILGSFDMFIKAKK</sequence>
<dbReference type="OrthoDB" id="3253553at2759"/>
<reference evidence="8" key="1">
    <citation type="submission" date="2021-06" db="EMBL/GenBank/DDBJ databases">
        <authorList>
            <person name="Kallberg Y."/>
            <person name="Tangrot J."/>
            <person name="Rosling A."/>
        </authorList>
    </citation>
    <scope>NUCLEOTIDE SEQUENCE</scope>
    <source>
        <strain evidence="8">AZ414A</strain>
    </source>
</reference>
<keyword evidence="9" id="KW-1185">Reference proteome</keyword>
<keyword evidence="2 6" id="KW-0812">Transmembrane</keyword>
<feature type="region of interest" description="Disordered" evidence="5">
    <location>
        <begin position="1"/>
        <end position="40"/>
    </location>
</feature>
<name>A0A9N8ZUQ1_9GLOM</name>
<evidence type="ECO:0000256" key="5">
    <source>
        <dbReference type="SAM" id="MobiDB-lite"/>
    </source>
</evidence>
<dbReference type="Pfam" id="PF01284">
    <property type="entry name" value="MARVEL"/>
    <property type="match status" value="1"/>
</dbReference>
<feature type="transmembrane region" description="Helical" evidence="6">
    <location>
        <begin position="243"/>
        <end position="263"/>
    </location>
</feature>
<dbReference type="GO" id="GO:0016020">
    <property type="term" value="C:membrane"/>
    <property type="evidence" value="ECO:0007669"/>
    <property type="project" value="UniProtKB-SubCell"/>
</dbReference>
<dbReference type="InterPro" id="IPR008253">
    <property type="entry name" value="Marvel"/>
</dbReference>
<dbReference type="EMBL" id="CAJVPK010000416">
    <property type="protein sequence ID" value="CAG8507474.1"/>
    <property type="molecule type" value="Genomic_DNA"/>
</dbReference>
<evidence type="ECO:0000313" key="9">
    <source>
        <dbReference type="Proteomes" id="UP000789706"/>
    </source>
</evidence>
<comment type="caution">
    <text evidence="8">The sequence shown here is derived from an EMBL/GenBank/DDBJ whole genome shotgun (WGS) entry which is preliminary data.</text>
</comment>
<evidence type="ECO:0000256" key="1">
    <source>
        <dbReference type="ARBA" id="ARBA00004141"/>
    </source>
</evidence>
<feature type="compositionally biased region" description="Polar residues" evidence="5">
    <location>
        <begin position="1"/>
        <end position="11"/>
    </location>
</feature>
<evidence type="ECO:0000256" key="2">
    <source>
        <dbReference type="ARBA" id="ARBA00022692"/>
    </source>
</evidence>
<comment type="subcellular location">
    <subcellularLocation>
        <location evidence="1">Membrane</location>
        <topology evidence="1">Multi-pass membrane protein</topology>
    </subcellularLocation>
</comment>
<dbReference type="AlphaFoldDB" id="A0A9N8ZUQ1"/>
<evidence type="ECO:0000313" key="8">
    <source>
        <dbReference type="EMBL" id="CAG8507474.1"/>
    </source>
</evidence>
<gene>
    <name evidence="8" type="ORF">DEBURN_LOCUS5000</name>
</gene>
<feature type="transmembrane region" description="Helical" evidence="6">
    <location>
        <begin position="202"/>
        <end position="223"/>
    </location>
</feature>
<organism evidence="8 9">
    <name type="scientific">Diversispora eburnea</name>
    <dbReference type="NCBI Taxonomy" id="1213867"/>
    <lineage>
        <taxon>Eukaryota</taxon>
        <taxon>Fungi</taxon>
        <taxon>Fungi incertae sedis</taxon>
        <taxon>Mucoromycota</taxon>
        <taxon>Glomeromycotina</taxon>
        <taxon>Glomeromycetes</taxon>
        <taxon>Diversisporales</taxon>
        <taxon>Diversisporaceae</taxon>
        <taxon>Diversispora</taxon>
    </lineage>
</organism>
<evidence type="ECO:0000259" key="7">
    <source>
        <dbReference type="Pfam" id="PF01284"/>
    </source>
</evidence>
<accession>A0A9N8ZUQ1</accession>
<feature type="compositionally biased region" description="Polar residues" evidence="5">
    <location>
        <begin position="20"/>
        <end position="37"/>
    </location>
</feature>
<feature type="domain" description="MARVEL" evidence="7">
    <location>
        <begin position="160"/>
        <end position="259"/>
    </location>
</feature>
<evidence type="ECO:0000256" key="4">
    <source>
        <dbReference type="ARBA" id="ARBA00023136"/>
    </source>
</evidence>
<proteinExistence type="predicted"/>
<dbReference type="Proteomes" id="UP000789706">
    <property type="component" value="Unassembled WGS sequence"/>
</dbReference>
<evidence type="ECO:0000256" key="3">
    <source>
        <dbReference type="ARBA" id="ARBA00022989"/>
    </source>
</evidence>
<keyword evidence="4 6" id="KW-0472">Membrane</keyword>
<feature type="transmembrane region" description="Helical" evidence="6">
    <location>
        <begin position="165"/>
        <end position="190"/>
    </location>
</feature>